<protein>
    <submittedName>
        <fullName evidence="3">Acyltransferase</fullName>
    </submittedName>
</protein>
<dbReference type="PANTHER" id="PTHR23028">
    <property type="entry name" value="ACETYLTRANSFERASE"/>
    <property type="match status" value="1"/>
</dbReference>
<evidence type="ECO:0000313" key="3">
    <source>
        <dbReference type="EMBL" id="MFL9923598.1"/>
    </source>
</evidence>
<accession>A0ABW9A3Y5</accession>
<feature type="transmembrane region" description="Helical" evidence="1">
    <location>
        <begin position="230"/>
        <end position="249"/>
    </location>
</feature>
<name>A0ABW9A3Y5_9BURK</name>
<feature type="transmembrane region" description="Helical" evidence="1">
    <location>
        <begin position="61"/>
        <end position="80"/>
    </location>
</feature>
<keyword evidence="1" id="KW-1133">Transmembrane helix</keyword>
<dbReference type="PANTHER" id="PTHR23028:SF53">
    <property type="entry name" value="ACYL_TRANSF_3 DOMAIN-CONTAINING PROTEIN"/>
    <property type="match status" value="1"/>
</dbReference>
<sequence>MAELKAASHTAASVTDAPACAPDIRHLAYLDGWRGLAIALLLIGHFFPVPGINLGRVGVNFFFVLSGLLMSQLLFVKEVPIAHFYKRRISRVFPLFYVFLTVMVLIALALGRHVDWREVVSAALFVNNYVQGDSAHLTLPFGHIWSLSVEEQSYVLLSLIALGARRGWWRASRGIALCAGLMILACICYGQMYEGSKLEFQMFYHSEIAAFGIFASALLQLHFSTRRVPALPAPLYPLLMLAALMLAWWSVPLTISAICSVGVLALLVNLLAAAPAPVKKALSFYPLRQLGLWSFSLYIWQQAFYLLHYRQGMPSLTALALALATGICSYYLLEKPVRNYLNARWAGKSETDSAAPGLPISASDR</sequence>
<dbReference type="GO" id="GO:0016746">
    <property type="term" value="F:acyltransferase activity"/>
    <property type="evidence" value="ECO:0007669"/>
    <property type="project" value="UniProtKB-KW"/>
</dbReference>
<keyword evidence="3" id="KW-0808">Transferase</keyword>
<reference evidence="3 4" key="1">
    <citation type="journal article" date="2024" name="Chem. Sci.">
        <title>Discovery of megapolipeptins by genome mining of a Burkholderiales bacteria collection.</title>
        <authorList>
            <person name="Paulo B.S."/>
            <person name="Recchia M.J.J."/>
            <person name="Lee S."/>
            <person name="Fergusson C.H."/>
            <person name="Romanowski S.B."/>
            <person name="Hernandez A."/>
            <person name="Krull N."/>
            <person name="Liu D.Y."/>
            <person name="Cavanagh H."/>
            <person name="Bos A."/>
            <person name="Gray C.A."/>
            <person name="Murphy B.T."/>
            <person name="Linington R.G."/>
            <person name="Eustaquio A.S."/>
        </authorList>
    </citation>
    <scope>NUCLEOTIDE SEQUENCE [LARGE SCALE GENOMIC DNA]</scope>
    <source>
        <strain evidence="3 4">RL21-008-BIB-A</strain>
    </source>
</reference>
<keyword evidence="4" id="KW-1185">Reference proteome</keyword>
<feature type="transmembrane region" description="Helical" evidence="1">
    <location>
        <begin position="313"/>
        <end position="333"/>
    </location>
</feature>
<feature type="transmembrane region" description="Helical" evidence="1">
    <location>
        <begin position="290"/>
        <end position="307"/>
    </location>
</feature>
<gene>
    <name evidence="3" type="ORF">PQR62_04950</name>
</gene>
<dbReference type="EMBL" id="JAQQFM010000002">
    <property type="protein sequence ID" value="MFL9923598.1"/>
    <property type="molecule type" value="Genomic_DNA"/>
</dbReference>
<keyword evidence="1" id="KW-0812">Transmembrane</keyword>
<evidence type="ECO:0000256" key="1">
    <source>
        <dbReference type="SAM" id="Phobius"/>
    </source>
</evidence>
<feature type="transmembrane region" description="Helical" evidence="1">
    <location>
        <begin position="255"/>
        <end position="278"/>
    </location>
</feature>
<feature type="transmembrane region" description="Helical" evidence="1">
    <location>
        <begin position="35"/>
        <end position="55"/>
    </location>
</feature>
<feature type="transmembrane region" description="Helical" evidence="1">
    <location>
        <begin position="144"/>
        <end position="162"/>
    </location>
</feature>
<dbReference type="Proteomes" id="UP001629246">
    <property type="component" value="Unassembled WGS sequence"/>
</dbReference>
<feature type="domain" description="Acyltransferase 3" evidence="2">
    <location>
        <begin position="28"/>
        <end position="329"/>
    </location>
</feature>
<feature type="transmembrane region" description="Helical" evidence="1">
    <location>
        <begin position="174"/>
        <end position="192"/>
    </location>
</feature>
<dbReference type="RefSeq" id="WP_408155390.1">
    <property type="nucleotide sequence ID" value="NZ_JAQQFM010000002.1"/>
</dbReference>
<keyword evidence="3" id="KW-0012">Acyltransferase</keyword>
<comment type="caution">
    <text evidence="3">The sequence shown here is derived from an EMBL/GenBank/DDBJ whole genome shotgun (WGS) entry which is preliminary data.</text>
</comment>
<evidence type="ECO:0000259" key="2">
    <source>
        <dbReference type="Pfam" id="PF01757"/>
    </source>
</evidence>
<dbReference type="InterPro" id="IPR050879">
    <property type="entry name" value="Acyltransferase_3"/>
</dbReference>
<evidence type="ECO:0000313" key="4">
    <source>
        <dbReference type="Proteomes" id="UP001629246"/>
    </source>
</evidence>
<dbReference type="Pfam" id="PF01757">
    <property type="entry name" value="Acyl_transf_3"/>
    <property type="match status" value="1"/>
</dbReference>
<feature type="transmembrane region" description="Helical" evidence="1">
    <location>
        <begin position="204"/>
        <end position="223"/>
    </location>
</feature>
<dbReference type="InterPro" id="IPR002656">
    <property type="entry name" value="Acyl_transf_3_dom"/>
</dbReference>
<organism evidence="3 4">
    <name type="scientific">Herbaspirillum lusitanum</name>
    <dbReference type="NCBI Taxonomy" id="213312"/>
    <lineage>
        <taxon>Bacteria</taxon>
        <taxon>Pseudomonadati</taxon>
        <taxon>Pseudomonadota</taxon>
        <taxon>Betaproteobacteria</taxon>
        <taxon>Burkholderiales</taxon>
        <taxon>Oxalobacteraceae</taxon>
        <taxon>Herbaspirillum</taxon>
    </lineage>
</organism>
<proteinExistence type="predicted"/>
<feature type="transmembrane region" description="Helical" evidence="1">
    <location>
        <begin position="92"/>
        <end position="111"/>
    </location>
</feature>
<keyword evidence="1" id="KW-0472">Membrane</keyword>